<sequence>MAACALAGCDKGTLPFLGKGNGAAMPVAQAAGQQDRAIADPPAPAPGQFGKAPAAQQAAQQPQPAPLTGIDYVISRVKRGDFLCAGAVTINVSDAADNPREFVIKSKGFEFRMVPVVTASGAVRLENEAKGVIWLQVANRAMLMNQKKGQRMAAECLAKT</sequence>
<feature type="region of interest" description="Disordered" evidence="1">
    <location>
        <begin position="31"/>
        <end position="64"/>
    </location>
</feature>
<evidence type="ECO:0000256" key="1">
    <source>
        <dbReference type="SAM" id="MobiDB-lite"/>
    </source>
</evidence>
<organism evidence="2 3">
    <name type="scientific">Vandammella animalimorsus</name>
    <dbReference type="NCBI Taxonomy" id="2029117"/>
    <lineage>
        <taxon>Bacteria</taxon>
        <taxon>Pseudomonadati</taxon>
        <taxon>Pseudomonadota</taxon>
        <taxon>Betaproteobacteria</taxon>
        <taxon>Burkholderiales</taxon>
        <taxon>Comamonadaceae</taxon>
        <taxon>Vandammella</taxon>
    </lineage>
</organism>
<name>A0A2A2AIT8_9BURK</name>
<reference evidence="2 3" key="1">
    <citation type="submission" date="2017-08" db="EMBL/GenBank/DDBJ databases">
        <title>WGS of Clinical strains of the CDC Group NO-1 linked to zoonotic infections in humans.</title>
        <authorList>
            <person name="Bernier A.-M."/>
            <person name="Bernard K."/>
        </authorList>
    </citation>
    <scope>NUCLEOTIDE SEQUENCE [LARGE SCALE GENOMIC DNA]</scope>
    <source>
        <strain evidence="2 3">NML00-0135</strain>
    </source>
</reference>
<gene>
    <name evidence="2" type="ORF">CK625_03125</name>
</gene>
<feature type="compositionally biased region" description="Low complexity" evidence="1">
    <location>
        <begin position="46"/>
        <end position="62"/>
    </location>
</feature>
<evidence type="ECO:0000313" key="3">
    <source>
        <dbReference type="Proteomes" id="UP000218054"/>
    </source>
</evidence>
<dbReference type="Proteomes" id="UP000218054">
    <property type="component" value="Unassembled WGS sequence"/>
</dbReference>
<evidence type="ECO:0000313" key="2">
    <source>
        <dbReference type="EMBL" id="PAT38490.1"/>
    </source>
</evidence>
<proteinExistence type="predicted"/>
<protein>
    <submittedName>
        <fullName evidence="2">Uncharacterized protein</fullName>
    </submittedName>
</protein>
<comment type="caution">
    <text evidence="2">The sequence shown here is derived from an EMBL/GenBank/DDBJ whole genome shotgun (WGS) entry which is preliminary data.</text>
</comment>
<accession>A0A2A2AIT8</accession>
<keyword evidence="3" id="KW-1185">Reference proteome</keyword>
<dbReference type="EMBL" id="NSJB01000001">
    <property type="protein sequence ID" value="PAT38490.1"/>
    <property type="molecule type" value="Genomic_DNA"/>
</dbReference>
<dbReference type="AlphaFoldDB" id="A0A2A2AIT8"/>